<sequence>MAPSPLRGGPRSSRAPASPSGSPILVRVPVSGGDGANGLLERARHMRPGSQPPGRPQSRQQQLGGPGSRFHPAPEMPSPLACYYGPTGPFAEGEARPTACL</sequence>
<feature type="compositionally biased region" description="Low complexity" evidence="1">
    <location>
        <begin position="7"/>
        <end position="23"/>
    </location>
</feature>
<organism evidence="2 3">
    <name type="scientific">Pleurodeles waltl</name>
    <name type="common">Iberian ribbed newt</name>
    <dbReference type="NCBI Taxonomy" id="8319"/>
    <lineage>
        <taxon>Eukaryota</taxon>
        <taxon>Metazoa</taxon>
        <taxon>Chordata</taxon>
        <taxon>Craniata</taxon>
        <taxon>Vertebrata</taxon>
        <taxon>Euteleostomi</taxon>
        <taxon>Amphibia</taxon>
        <taxon>Batrachia</taxon>
        <taxon>Caudata</taxon>
        <taxon>Salamandroidea</taxon>
        <taxon>Salamandridae</taxon>
        <taxon>Pleurodelinae</taxon>
        <taxon>Pleurodeles</taxon>
    </lineage>
</organism>
<evidence type="ECO:0000256" key="1">
    <source>
        <dbReference type="SAM" id="MobiDB-lite"/>
    </source>
</evidence>
<dbReference type="Proteomes" id="UP001066276">
    <property type="component" value="Chromosome 8"/>
</dbReference>
<dbReference type="AlphaFoldDB" id="A0AAV7NZ03"/>
<evidence type="ECO:0000313" key="2">
    <source>
        <dbReference type="EMBL" id="KAJ1120160.1"/>
    </source>
</evidence>
<gene>
    <name evidence="2" type="ORF">NDU88_008335</name>
</gene>
<reference evidence="2" key="1">
    <citation type="journal article" date="2022" name="bioRxiv">
        <title>Sequencing and chromosome-scale assembly of the giantPleurodeles waltlgenome.</title>
        <authorList>
            <person name="Brown T."/>
            <person name="Elewa A."/>
            <person name="Iarovenko S."/>
            <person name="Subramanian E."/>
            <person name="Araus A.J."/>
            <person name="Petzold A."/>
            <person name="Susuki M."/>
            <person name="Suzuki K.-i.T."/>
            <person name="Hayashi T."/>
            <person name="Toyoda A."/>
            <person name="Oliveira C."/>
            <person name="Osipova E."/>
            <person name="Leigh N.D."/>
            <person name="Simon A."/>
            <person name="Yun M.H."/>
        </authorList>
    </citation>
    <scope>NUCLEOTIDE SEQUENCE</scope>
    <source>
        <strain evidence="2">20211129_DDA</strain>
        <tissue evidence="2">Liver</tissue>
    </source>
</reference>
<feature type="region of interest" description="Disordered" evidence="1">
    <location>
        <begin position="1"/>
        <end position="101"/>
    </location>
</feature>
<keyword evidence="3" id="KW-1185">Reference proteome</keyword>
<name>A0AAV7NZ03_PLEWA</name>
<comment type="caution">
    <text evidence="2">The sequence shown here is derived from an EMBL/GenBank/DDBJ whole genome shotgun (WGS) entry which is preliminary data.</text>
</comment>
<accession>A0AAV7NZ03</accession>
<dbReference type="EMBL" id="JANPWB010000012">
    <property type="protein sequence ID" value="KAJ1120160.1"/>
    <property type="molecule type" value="Genomic_DNA"/>
</dbReference>
<evidence type="ECO:0000313" key="3">
    <source>
        <dbReference type="Proteomes" id="UP001066276"/>
    </source>
</evidence>
<proteinExistence type="predicted"/>
<protein>
    <submittedName>
        <fullName evidence="2">Uncharacterized protein</fullName>
    </submittedName>
</protein>